<dbReference type="GO" id="GO:0043565">
    <property type="term" value="F:sequence-specific DNA binding"/>
    <property type="evidence" value="ECO:0007669"/>
    <property type="project" value="InterPro"/>
</dbReference>
<keyword evidence="1" id="KW-0805">Transcription regulation</keyword>
<dbReference type="Gene3D" id="1.10.10.60">
    <property type="entry name" value="Homeodomain-like"/>
    <property type="match status" value="1"/>
</dbReference>
<dbReference type="Pfam" id="PF12833">
    <property type="entry name" value="HTH_18"/>
    <property type="match status" value="1"/>
</dbReference>
<dbReference type="EMBL" id="FRAQ01000001">
    <property type="protein sequence ID" value="SHK05537.1"/>
    <property type="molecule type" value="Genomic_DNA"/>
</dbReference>
<organism evidence="6 7">
    <name type="scientific">Marinobacter antarcticus</name>
    <dbReference type="NCBI Taxonomy" id="564117"/>
    <lineage>
        <taxon>Bacteria</taxon>
        <taxon>Pseudomonadati</taxon>
        <taxon>Pseudomonadota</taxon>
        <taxon>Gammaproteobacteria</taxon>
        <taxon>Pseudomonadales</taxon>
        <taxon>Marinobacteraceae</taxon>
        <taxon>Marinobacter</taxon>
    </lineage>
</organism>
<feature type="domain" description="HTH araC/xylS-type" evidence="5">
    <location>
        <begin position="211"/>
        <end position="312"/>
    </location>
</feature>
<dbReference type="SMART" id="SM00342">
    <property type="entry name" value="HTH_ARAC"/>
    <property type="match status" value="1"/>
</dbReference>
<comment type="function">
    <text evidence="4">Regulatory protein of the TOL plasmid xyl operons. XylS activates the xylXYZLTEGFJQKIH operon required for the degradation of toluene, m-xylene and p-xylene.</text>
</comment>
<evidence type="ECO:0000256" key="4">
    <source>
        <dbReference type="ARBA" id="ARBA00037345"/>
    </source>
</evidence>
<dbReference type="GO" id="GO:0003700">
    <property type="term" value="F:DNA-binding transcription factor activity"/>
    <property type="evidence" value="ECO:0007669"/>
    <property type="project" value="InterPro"/>
</dbReference>
<dbReference type="InterPro" id="IPR018060">
    <property type="entry name" value="HTH_AraC"/>
</dbReference>
<evidence type="ECO:0000313" key="6">
    <source>
        <dbReference type="EMBL" id="SHK05537.1"/>
    </source>
</evidence>
<dbReference type="STRING" id="564117.SAMN05216369_0208"/>
<keyword evidence="3" id="KW-0804">Transcription</keyword>
<evidence type="ECO:0000256" key="1">
    <source>
        <dbReference type="ARBA" id="ARBA00023015"/>
    </source>
</evidence>
<dbReference type="PANTHER" id="PTHR46796">
    <property type="entry name" value="HTH-TYPE TRANSCRIPTIONAL ACTIVATOR RHAS-RELATED"/>
    <property type="match status" value="1"/>
</dbReference>
<evidence type="ECO:0000313" key="7">
    <source>
        <dbReference type="Proteomes" id="UP000184497"/>
    </source>
</evidence>
<dbReference type="InterPro" id="IPR035418">
    <property type="entry name" value="AraC-bd_2"/>
</dbReference>
<evidence type="ECO:0000256" key="3">
    <source>
        <dbReference type="ARBA" id="ARBA00023163"/>
    </source>
</evidence>
<dbReference type="InterPro" id="IPR009057">
    <property type="entry name" value="Homeodomain-like_sf"/>
</dbReference>
<dbReference type="Proteomes" id="UP000184497">
    <property type="component" value="Unassembled WGS sequence"/>
</dbReference>
<protein>
    <submittedName>
        <fullName evidence="6">AraC-type DNA-binding protein</fullName>
    </submittedName>
</protein>
<sequence>MRACNTQIFVLEHYLRIATGNPKSWLSALQVLTGSPRLSQEVKVSPGCADFDSRLSFLKAENVNVCGIYLRSASSIVGSNAGIATIIMPVQGSVDFEVEGRHFCCTPGVPFALKPNAEFRARLSSEVHLFIVQISETIWINANDSLENGDAQLAKILNSYLLETPFFRDHHHAKQRIRCFEEVLARYLAGERSAASTVQNKVLIGEDRRICTALEQINDRLATDIELETIARDAGLSLRNFYYLMKKYTGMTPYNYCLSRRLVKVRESLICCYREEPGVGNHALKWGFNHAGRFSSYYYDHFGEYPSDTIQGLEVLKRNSAKVASVSTGASGQKTLWYTSADSSS</sequence>
<evidence type="ECO:0000256" key="2">
    <source>
        <dbReference type="ARBA" id="ARBA00023125"/>
    </source>
</evidence>
<dbReference type="SUPFAM" id="SSF46689">
    <property type="entry name" value="Homeodomain-like"/>
    <property type="match status" value="1"/>
</dbReference>
<dbReference type="AlphaFoldDB" id="A0A1M6PC93"/>
<gene>
    <name evidence="6" type="ORF">SAMN05216369_0208</name>
</gene>
<reference evidence="7" key="1">
    <citation type="submission" date="2016-11" db="EMBL/GenBank/DDBJ databases">
        <authorList>
            <person name="Varghese N."/>
            <person name="Submissions S."/>
        </authorList>
    </citation>
    <scope>NUCLEOTIDE SEQUENCE [LARGE SCALE GENOMIC DNA]</scope>
    <source>
        <strain evidence="7">CGMCC 1.10835</strain>
    </source>
</reference>
<dbReference type="InterPro" id="IPR050204">
    <property type="entry name" value="AraC_XylS_family_regulators"/>
</dbReference>
<evidence type="ECO:0000259" key="5">
    <source>
        <dbReference type="PROSITE" id="PS01124"/>
    </source>
</evidence>
<name>A0A1M6PC93_9GAMM</name>
<accession>A0A1M6PC93</accession>
<keyword evidence="2 6" id="KW-0238">DNA-binding</keyword>
<dbReference type="PROSITE" id="PS01124">
    <property type="entry name" value="HTH_ARAC_FAMILY_2"/>
    <property type="match status" value="1"/>
</dbReference>
<proteinExistence type="predicted"/>
<dbReference type="Pfam" id="PF14525">
    <property type="entry name" value="AraC_binding_2"/>
    <property type="match status" value="1"/>
</dbReference>
<keyword evidence="7" id="KW-1185">Reference proteome</keyword>